<dbReference type="AlphaFoldDB" id="A0A7Y7J048"/>
<protein>
    <recommendedName>
        <fullName evidence="1">Glycogen debranching enzyme C-terminal domain-containing protein</fullName>
    </recommendedName>
</protein>
<dbReference type="Proteomes" id="UP000534870">
    <property type="component" value="Unassembled WGS sequence"/>
</dbReference>
<dbReference type="InterPro" id="IPR008928">
    <property type="entry name" value="6-hairpin_glycosidase_sf"/>
</dbReference>
<gene>
    <name evidence="2" type="ORF">HUK84_19245</name>
</gene>
<feature type="non-terminal residue" evidence="2">
    <location>
        <position position="1"/>
    </location>
</feature>
<accession>A0A7Y7J048</accession>
<dbReference type="SUPFAM" id="SSF48208">
    <property type="entry name" value="Six-hairpin glycosidases"/>
    <property type="match status" value="1"/>
</dbReference>
<dbReference type="GO" id="GO:0005975">
    <property type="term" value="P:carbohydrate metabolic process"/>
    <property type="evidence" value="ECO:0007669"/>
    <property type="project" value="InterPro"/>
</dbReference>
<reference evidence="2 3" key="1">
    <citation type="submission" date="2020-06" db="EMBL/GenBank/DDBJ databases">
        <title>Description of novel acetic acid bacteria.</title>
        <authorList>
            <person name="Sombolestani A."/>
        </authorList>
    </citation>
    <scope>NUCLEOTIDE SEQUENCE [LARGE SCALE GENOMIC DNA]</scope>
    <source>
        <strain evidence="2 3">LMG 31431</strain>
    </source>
</reference>
<name>A0A7Y7J048_9PROT</name>
<evidence type="ECO:0000313" key="3">
    <source>
        <dbReference type="Proteomes" id="UP000534870"/>
    </source>
</evidence>
<dbReference type="EMBL" id="JABXXP010000808">
    <property type="protein sequence ID" value="NVN13243.1"/>
    <property type="molecule type" value="Genomic_DNA"/>
</dbReference>
<dbReference type="Pfam" id="PF06202">
    <property type="entry name" value="GDE_C"/>
    <property type="match status" value="1"/>
</dbReference>
<evidence type="ECO:0000313" key="2">
    <source>
        <dbReference type="EMBL" id="NVN13243.1"/>
    </source>
</evidence>
<feature type="domain" description="Glycogen debranching enzyme C-terminal" evidence="1">
    <location>
        <begin position="9"/>
        <end position="53"/>
    </location>
</feature>
<evidence type="ECO:0000259" key="1">
    <source>
        <dbReference type="Pfam" id="PF06202"/>
    </source>
</evidence>
<comment type="caution">
    <text evidence="2">The sequence shown here is derived from an EMBL/GenBank/DDBJ whole genome shotgun (WGS) entry which is preliminary data.</text>
</comment>
<organism evidence="2 3">
    <name type="scientific">Nguyenibacter vanlangensis</name>
    <dbReference type="NCBI Taxonomy" id="1216886"/>
    <lineage>
        <taxon>Bacteria</taxon>
        <taxon>Pseudomonadati</taxon>
        <taxon>Pseudomonadota</taxon>
        <taxon>Alphaproteobacteria</taxon>
        <taxon>Acetobacterales</taxon>
        <taxon>Acetobacteraceae</taxon>
        <taxon>Nguyenibacter</taxon>
    </lineage>
</organism>
<sequence>AARAEARARFLAPLQAHLETAGLGHVSEVADGDPPHVPGGCPFQAWSLGELIRIERMLADARNP</sequence>
<dbReference type="InterPro" id="IPR032790">
    <property type="entry name" value="GDE_C"/>
</dbReference>
<proteinExistence type="predicted"/>
<dbReference type="RefSeq" id="WP_176641646.1">
    <property type="nucleotide sequence ID" value="NZ_JABXXP010000808.1"/>
</dbReference>